<evidence type="ECO:0000313" key="1">
    <source>
        <dbReference type="EMBL" id="HFG20608.1"/>
    </source>
</evidence>
<gene>
    <name evidence="1" type="ORF">ENS82_07800</name>
</gene>
<comment type="caution">
    <text evidence="1">The sequence shown here is derived from an EMBL/GenBank/DDBJ whole genome shotgun (WGS) entry which is preliminary data.</text>
</comment>
<reference evidence="1" key="1">
    <citation type="journal article" date="2020" name="mSystems">
        <title>Genome- and Community-Level Interaction Insights into Carbon Utilization and Element Cycling Functions of Hydrothermarchaeota in Hydrothermal Sediment.</title>
        <authorList>
            <person name="Zhou Z."/>
            <person name="Liu Y."/>
            <person name="Xu W."/>
            <person name="Pan J."/>
            <person name="Luo Z.H."/>
            <person name="Li M."/>
        </authorList>
    </citation>
    <scope>NUCLEOTIDE SEQUENCE [LARGE SCALE GENOMIC DNA]</scope>
    <source>
        <strain evidence="1">SpSt-524</strain>
    </source>
</reference>
<dbReference type="AlphaFoldDB" id="A0A7C3DPF9"/>
<proteinExistence type="predicted"/>
<organism evidence="1">
    <name type="scientific">Meiothermus ruber</name>
    <dbReference type="NCBI Taxonomy" id="277"/>
    <lineage>
        <taxon>Bacteria</taxon>
        <taxon>Thermotogati</taxon>
        <taxon>Deinococcota</taxon>
        <taxon>Deinococci</taxon>
        <taxon>Thermales</taxon>
        <taxon>Thermaceae</taxon>
        <taxon>Meiothermus</taxon>
    </lineage>
</organism>
<dbReference type="EMBL" id="DSWI01000016">
    <property type="protein sequence ID" value="HFG20608.1"/>
    <property type="molecule type" value="Genomic_DNA"/>
</dbReference>
<name>A0A7C3DPF9_MEIRU</name>
<accession>A0A7C3DPF9</accession>
<protein>
    <submittedName>
        <fullName evidence="1">Uncharacterized protein</fullName>
    </submittedName>
</protein>
<sequence length="363" mass="38977">MMLPVKVGKRGRSYFPEARIVRGPRVMGETADNSFEALLGYAWLGMLDRTQGLRLFQARKTAPSSEPWPIGSTEEAQWVEVTIPPIPHPVKEVRHLALCFDQAARHVVAYERQGEVWIRQWNPITGTFTMRGPFPGVDPVLLWDFEVGYFLPDSDVLLVHLSPDRTHVIMRVQRELYATSHVLQTFPSPAYLDQAVALPYQGQILGSLEDSPNVTGLVLRTDPYPVRGEDDIGNAALAAPTQGALIPVVVIYDGGLDALGQAVLSAPNQGALVPVVAVLNLGLDALGNATLTPPTSGAYQLVVVVQDLGADALGTATLSAPTSGAYQLVVVVVDLTQPQYLPLGYENLGSAILAAPTAGSYGP</sequence>